<evidence type="ECO:0000313" key="2">
    <source>
        <dbReference type="Proteomes" id="UP000031056"/>
    </source>
</evidence>
<dbReference type="VEuPathDB" id="MicrosporidiaDB:M896_030420"/>
<dbReference type="Proteomes" id="UP000031056">
    <property type="component" value="Unassembled WGS sequence"/>
</dbReference>
<accession>A0A0B2UG43</accession>
<evidence type="ECO:0000313" key="1">
    <source>
        <dbReference type="EMBL" id="KHN70056.1"/>
    </source>
</evidence>
<dbReference type="OrthoDB" id="9995306at2759"/>
<dbReference type="EMBL" id="JOKQ01000003">
    <property type="protein sequence ID" value="KHN70056.1"/>
    <property type="molecule type" value="Genomic_DNA"/>
</dbReference>
<dbReference type="GeneID" id="26261326"/>
<comment type="caution">
    <text evidence="1">The sequence shown here is derived from an EMBL/GenBank/DDBJ whole genome shotgun (WGS) entry which is preliminary data.</text>
</comment>
<name>A0A0B2UG43_9MICR</name>
<keyword evidence="2" id="KW-1185">Reference proteome</keyword>
<organism evidence="1 2">
    <name type="scientific">Ordospora colligata OC4</name>
    <dbReference type="NCBI Taxonomy" id="1354746"/>
    <lineage>
        <taxon>Eukaryota</taxon>
        <taxon>Fungi</taxon>
        <taxon>Fungi incertae sedis</taxon>
        <taxon>Microsporidia</taxon>
        <taxon>Ordosporidae</taxon>
        <taxon>Ordospora</taxon>
    </lineage>
</organism>
<reference evidence="1 2" key="1">
    <citation type="journal article" date="2014" name="MBio">
        <title>The Ordospora colligata genome; evolution of extreme reduction in microsporidia and host-to-parasite horizontal gene transfer.</title>
        <authorList>
            <person name="Pombert J.-F."/>
            <person name="Haag K.L."/>
            <person name="Beidas S."/>
            <person name="Ebert D."/>
            <person name="Keeling P.J."/>
        </authorList>
    </citation>
    <scope>NUCLEOTIDE SEQUENCE [LARGE SCALE GENOMIC DNA]</scope>
    <source>
        <strain evidence="1 2">OC4</strain>
    </source>
</reference>
<protein>
    <submittedName>
        <fullName evidence="1">Uncharacterized protein</fullName>
    </submittedName>
</protein>
<dbReference type="AlphaFoldDB" id="A0A0B2UG43"/>
<gene>
    <name evidence="1" type="ORF">M896_030420</name>
</gene>
<sequence length="163" mass="18956">MIGRSLSEVLDVKLFENRRICIDEVLPQNVDFFVVEMSDILKACIFAFNESSEHYKKIAVRYGWNVSVKSVYECSYVDSGILDDVWCALNVHECNASGWIDVYRSNTCKVTDWYKYDIVVRVEPLSSGVSTEIDGRVVVFDREREYMKVKYKVLGNKVVYYIE</sequence>
<dbReference type="HOGENOM" id="CLU_1669897_0_0_1"/>
<dbReference type="RefSeq" id="XP_014564098.1">
    <property type="nucleotide sequence ID" value="XM_014708612.1"/>
</dbReference>
<proteinExistence type="predicted"/>
<dbReference type="InParanoid" id="A0A0B2UG43"/>